<gene>
    <name evidence="1" type="ORF">HZS55_15675</name>
</gene>
<reference evidence="1 2" key="1">
    <citation type="submission" date="2020-07" db="EMBL/GenBank/DDBJ databases">
        <title>Halosimplex pelagicum sp. nov. and Halosimplex rubrum sp. nov., isolated from salted brown alga Laminaria, and emended description of the genus Halosimplex.</title>
        <authorList>
            <person name="Cui H."/>
        </authorList>
    </citation>
    <scope>NUCLEOTIDE SEQUENCE [LARGE SCALE GENOMIC DNA]</scope>
    <source>
        <strain evidence="1 2">R27</strain>
    </source>
</reference>
<dbReference type="KEGG" id="hrr:HZS55_15675"/>
<proteinExistence type="predicted"/>
<protein>
    <submittedName>
        <fullName evidence="1">Uncharacterized protein</fullName>
    </submittedName>
</protein>
<dbReference type="GeneID" id="56079332"/>
<keyword evidence="2" id="KW-1185">Reference proteome</keyword>
<name>A0A7D5PBT0_9EURY</name>
<sequence>MTSDEPFEWSRTIANGFERCVWCGIVFGAEDRDDDIRGKEHPPGIGGGLNHTYGPVRDRSGQQYESVGASEPGSYLMHVDCYLEYHAEVASEENESLHEYATDGGVVDGDLESGESLGGYTDIRELHPKYTRVGCMYCDVEMWVHVSFAYVHDEGICDDCGEIEPEAFVDPAEVRV</sequence>
<accession>A0A7D5PBT0</accession>
<dbReference type="EMBL" id="CP058910">
    <property type="protein sequence ID" value="QLH78639.1"/>
    <property type="molecule type" value="Genomic_DNA"/>
</dbReference>
<dbReference type="Proteomes" id="UP000509667">
    <property type="component" value="Chromosome"/>
</dbReference>
<dbReference type="RefSeq" id="WP_179908518.1">
    <property type="nucleotide sequence ID" value="NZ_CP058910.1"/>
</dbReference>
<evidence type="ECO:0000313" key="2">
    <source>
        <dbReference type="Proteomes" id="UP000509667"/>
    </source>
</evidence>
<evidence type="ECO:0000313" key="1">
    <source>
        <dbReference type="EMBL" id="QLH78639.1"/>
    </source>
</evidence>
<organism evidence="1 2">
    <name type="scientific">Halosimplex rubrum</name>
    <dbReference type="NCBI Taxonomy" id="869889"/>
    <lineage>
        <taxon>Archaea</taxon>
        <taxon>Methanobacteriati</taxon>
        <taxon>Methanobacteriota</taxon>
        <taxon>Stenosarchaea group</taxon>
        <taxon>Halobacteria</taxon>
        <taxon>Halobacteriales</taxon>
        <taxon>Haloarculaceae</taxon>
        <taxon>Halosimplex</taxon>
    </lineage>
</organism>
<dbReference type="AlphaFoldDB" id="A0A7D5PBT0"/>